<feature type="domain" description="PPIase FKBP-type" evidence="9">
    <location>
        <begin position="117"/>
        <end position="216"/>
    </location>
</feature>
<keyword evidence="3 5" id="KW-0697">Rotamase</keyword>
<keyword evidence="11" id="KW-1185">Reference proteome</keyword>
<dbReference type="Pfam" id="PF00254">
    <property type="entry name" value="FKBP_C"/>
    <property type="match status" value="1"/>
</dbReference>
<evidence type="ECO:0000256" key="5">
    <source>
        <dbReference type="PROSITE-ProRule" id="PRU00277"/>
    </source>
</evidence>
<evidence type="ECO:0000256" key="2">
    <source>
        <dbReference type="ARBA" id="ARBA00006577"/>
    </source>
</evidence>
<keyword evidence="8" id="KW-1133">Transmembrane helix</keyword>
<evidence type="ECO:0000256" key="1">
    <source>
        <dbReference type="ARBA" id="ARBA00000971"/>
    </source>
</evidence>
<dbReference type="EMBL" id="PRLK01000003">
    <property type="protein sequence ID" value="RYC72743.1"/>
    <property type="molecule type" value="Genomic_DNA"/>
</dbReference>
<dbReference type="InterPro" id="IPR046357">
    <property type="entry name" value="PPIase_dom_sf"/>
</dbReference>
<keyword evidence="8" id="KW-0472">Membrane</keyword>
<dbReference type="PANTHER" id="PTHR43811">
    <property type="entry name" value="FKBP-TYPE PEPTIDYL-PROLYL CIS-TRANS ISOMERASE FKPA"/>
    <property type="match status" value="1"/>
</dbReference>
<reference evidence="10 11" key="1">
    <citation type="journal article" date="2018" name="bioRxiv">
        <title>Evidence of independent acquisition and adaption of ultra-small bacteria to human hosts across the highly diverse yet reduced genomes of the phylum Saccharibacteria.</title>
        <authorList>
            <person name="McLean J.S."/>
            <person name="Bor B."/>
            <person name="To T.T."/>
            <person name="Liu Q."/>
            <person name="Kearns K.A."/>
            <person name="Solden L.M."/>
            <person name="Wrighton K.C."/>
            <person name="He X."/>
            <person name="Shi W."/>
        </authorList>
    </citation>
    <scope>NUCLEOTIDE SEQUENCE [LARGE SCALE GENOMIC DNA]</scope>
    <source>
        <strain evidence="10 11">TM7_CMJM_G6_1_HOT_870</strain>
    </source>
</reference>
<evidence type="ECO:0000259" key="9">
    <source>
        <dbReference type="PROSITE" id="PS50059"/>
    </source>
</evidence>
<proteinExistence type="inferred from homology"/>
<keyword evidence="8" id="KW-0812">Transmembrane</keyword>
<dbReference type="PANTHER" id="PTHR43811:SF19">
    <property type="entry name" value="39 KDA FK506-BINDING NUCLEAR PROTEIN"/>
    <property type="match status" value="1"/>
</dbReference>
<feature type="coiled-coil region" evidence="7">
    <location>
        <begin position="46"/>
        <end position="73"/>
    </location>
</feature>
<accession>A0ABY0FKA9</accession>
<feature type="transmembrane region" description="Helical" evidence="8">
    <location>
        <begin position="15"/>
        <end position="37"/>
    </location>
</feature>
<evidence type="ECO:0000256" key="3">
    <source>
        <dbReference type="ARBA" id="ARBA00023110"/>
    </source>
</evidence>
<dbReference type="PROSITE" id="PS50059">
    <property type="entry name" value="FKBP_PPIASE"/>
    <property type="match status" value="1"/>
</dbReference>
<evidence type="ECO:0000313" key="11">
    <source>
        <dbReference type="Proteomes" id="UP001190925"/>
    </source>
</evidence>
<dbReference type="Gene3D" id="3.10.50.40">
    <property type="match status" value="1"/>
</dbReference>
<organism evidence="10 11">
    <name type="scientific">Candidatus Nanogingivalis gingivitcus</name>
    <dbReference type="NCBI Taxonomy" id="2171992"/>
    <lineage>
        <taxon>Bacteria</taxon>
        <taxon>Candidatus Saccharimonadota</taxon>
        <taxon>Candidatus Nanosyncoccalia</taxon>
        <taxon>Candidatus Nanogingivales</taxon>
        <taxon>Candidatus Nanogingivalaceae</taxon>
        <taxon>Candidatus Nanogingivalis</taxon>
    </lineage>
</organism>
<dbReference type="EC" id="5.2.1.8" evidence="6"/>
<comment type="catalytic activity">
    <reaction evidence="1 5 6">
        <text>[protein]-peptidylproline (omega=180) = [protein]-peptidylproline (omega=0)</text>
        <dbReference type="Rhea" id="RHEA:16237"/>
        <dbReference type="Rhea" id="RHEA-COMP:10747"/>
        <dbReference type="Rhea" id="RHEA-COMP:10748"/>
        <dbReference type="ChEBI" id="CHEBI:83833"/>
        <dbReference type="ChEBI" id="CHEBI:83834"/>
        <dbReference type="EC" id="5.2.1.8"/>
    </reaction>
</comment>
<evidence type="ECO:0000256" key="7">
    <source>
        <dbReference type="SAM" id="Coils"/>
    </source>
</evidence>
<comment type="similarity">
    <text evidence="2 6">Belongs to the FKBP-type PPIase family.</text>
</comment>
<keyword evidence="7" id="KW-0175">Coiled coil</keyword>
<evidence type="ECO:0000256" key="4">
    <source>
        <dbReference type="ARBA" id="ARBA00023235"/>
    </source>
</evidence>
<evidence type="ECO:0000256" key="8">
    <source>
        <dbReference type="SAM" id="Phobius"/>
    </source>
</evidence>
<keyword evidence="4 5" id="KW-0413">Isomerase</keyword>
<dbReference type="SUPFAM" id="SSF54534">
    <property type="entry name" value="FKBP-like"/>
    <property type="match status" value="1"/>
</dbReference>
<dbReference type="GO" id="GO:0003755">
    <property type="term" value="F:peptidyl-prolyl cis-trans isomerase activity"/>
    <property type="evidence" value="ECO:0007669"/>
    <property type="project" value="UniProtKB-EC"/>
</dbReference>
<sequence length="229" mass="25914">MAQKLQTGTSKTTRYAIWAILILTVLSTVALYASMFLSQDNNYKEAKVQQDNYKKYQEATEEYNKKADKQAKELSAKYYNSFKEFRKTPSAFKASDVKELEKKDLKVGDGEEITDKTTEFYAYYIGWKPDGSVFDGSFNKDELKLPLAVKKNNRGWGVIDGWSEGIQGMKVGGVRELTIPADKAYGSNGSPNQQDSAKSIAPDTPLKFIIMLIPKFEEIPQPNYKDYGF</sequence>
<protein>
    <recommendedName>
        <fullName evidence="6">Peptidyl-prolyl cis-trans isomerase</fullName>
        <ecNumber evidence="6">5.2.1.8</ecNumber>
    </recommendedName>
</protein>
<evidence type="ECO:0000256" key="6">
    <source>
        <dbReference type="RuleBase" id="RU003915"/>
    </source>
</evidence>
<dbReference type="RefSeq" id="WP_241569290.1">
    <property type="nucleotide sequence ID" value="NZ_PRLK01000003.1"/>
</dbReference>
<evidence type="ECO:0000313" key="10">
    <source>
        <dbReference type="EMBL" id="RYC72743.1"/>
    </source>
</evidence>
<dbReference type="Proteomes" id="UP001190925">
    <property type="component" value="Unassembled WGS sequence"/>
</dbReference>
<reference evidence="10 11" key="2">
    <citation type="journal article" date="2020" name="Cell Rep.">
        <title>Acquisition and Adaptation of Ultra-small Parasitic Reduced Genome Bacteria to Mammalian Hosts.</title>
        <authorList>
            <person name="McLean J.S."/>
            <person name="Bor B."/>
            <person name="Kerns K.A."/>
            <person name="Liu Q."/>
            <person name="To T.T."/>
            <person name="Solden L."/>
            <person name="Hendrickson E.L."/>
            <person name="Wrighton K."/>
            <person name="Shi W."/>
            <person name="He X."/>
        </authorList>
    </citation>
    <scope>NUCLEOTIDE SEQUENCE [LARGE SCALE GENOMIC DNA]</scope>
    <source>
        <strain evidence="10 11">TM7_CMJM_G6_1_HOT_870</strain>
    </source>
</reference>
<gene>
    <name evidence="10" type="primary">fbp</name>
    <name evidence="10" type="ORF">G6CMJM_00235</name>
</gene>
<name>A0ABY0FKA9_9BACT</name>
<dbReference type="InterPro" id="IPR001179">
    <property type="entry name" value="PPIase_FKBP_dom"/>
</dbReference>
<comment type="caution">
    <text evidence="10">The sequence shown here is derived from an EMBL/GenBank/DDBJ whole genome shotgun (WGS) entry which is preliminary data.</text>
</comment>